<keyword evidence="8" id="KW-0963">Cytoplasm</keyword>
<dbReference type="SUPFAM" id="SSF57716">
    <property type="entry name" value="Glucocorticoid receptor-like (DNA-binding domain)"/>
    <property type="match status" value="1"/>
</dbReference>
<keyword evidence="8" id="KW-0479">Metal-binding</keyword>
<feature type="binding site" evidence="8">
    <location>
        <begin position="8"/>
        <end position="15"/>
    </location>
    <ligand>
        <name>ATP</name>
        <dbReference type="ChEBI" id="CHEBI:30616"/>
    </ligand>
</feature>
<comment type="catalytic activity">
    <reaction evidence="8">
        <text>thymidine + ATP = dTMP + ADP + H(+)</text>
        <dbReference type="Rhea" id="RHEA:19129"/>
        <dbReference type="ChEBI" id="CHEBI:15378"/>
        <dbReference type="ChEBI" id="CHEBI:17748"/>
        <dbReference type="ChEBI" id="CHEBI:30616"/>
        <dbReference type="ChEBI" id="CHEBI:63528"/>
        <dbReference type="ChEBI" id="CHEBI:456216"/>
        <dbReference type="EC" id="2.7.1.21"/>
    </reaction>
</comment>
<keyword evidence="5 8" id="KW-0547">Nucleotide-binding</keyword>
<reference evidence="11 12" key="1">
    <citation type="submission" date="2018-06" db="EMBL/GenBank/DDBJ databases">
        <title>Extensive metabolic versatility and redundancy in microbially diverse, dynamic hydrothermal sediments.</title>
        <authorList>
            <person name="Dombrowski N."/>
            <person name="Teske A."/>
            <person name="Baker B.J."/>
        </authorList>
    </citation>
    <scope>NUCLEOTIDE SEQUENCE [LARGE SCALE GENOMIC DNA]</scope>
    <source>
        <strain evidence="11">B9_G13</strain>
    </source>
</reference>
<organism evidence="11 12">
    <name type="scientific">Candidatus Iainarchaeum sp</name>
    <dbReference type="NCBI Taxonomy" id="3101447"/>
    <lineage>
        <taxon>Archaea</taxon>
        <taxon>Candidatus Iainarchaeota</taxon>
        <taxon>Candidatus Iainarchaeia</taxon>
        <taxon>Candidatus Iainarchaeales</taxon>
        <taxon>Candidatus Iainarchaeaceae</taxon>
        <taxon>Candidatus Iainarchaeum</taxon>
    </lineage>
</organism>
<dbReference type="PROSITE" id="PS00603">
    <property type="entry name" value="TK_CELLULAR_TYPE"/>
    <property type="match status" value="1"/>
</dbReference>
<dbReference type="EMBL" id="QMWO01000010">
    <property type="protein sequence ID" value="RLG70304.1"/>
    <property type="molecule type" value="Genomic_DNA"/>
</dbReference>
<evidence type="ECO:0000256" key="1">
    <source>
        <dbReference type="ARBA" id="ARBA00007587"/>
    </source>
</evidence>
<proteinExistence type="inferred from homology"/>
<comment type="subunit">
    <text evidence="8">Homotetramer.</text>
</comment>
<evidence type="ECO:0000256" key="8">
    <source>
        <dbReference type="HAMAP-Rule" id="MF_00124"/>
    </source>
</evidence>
<dbReference type="NCBIfam" id="NF003296">
    <property type="entry name" value="PRK04296.1-1"/>
    <property type="match status" value="1"/>
</dbReference>
<protein>
    <recommendedName>
        <fullName evidence="2 8">Thymidine kinase</fullName>
        <ecNumber evidence="2 8">2.7.1.21</ecNumber>
    </recommendedName>
</protein>
<dbReference type="GO" id="GO:0005524">
    <property type="term" value="F:ATP binding"/>
    <property type="evidence" value="ECO:0007669"/>
    <property type="project" value="UniProtKB-UniRule"/>
</dbReference>
<sequence length="208" mass="23694">MPIEMITGPMFSGKSEELIRRIRRAMIAGQKVQVFTPALDFRGGENCIYSHDKRIIDAIPINKSREILEKLEPNTEVIGVDEIQFLDDEIIDVALELASRNIRVILACLNLDFRGEPFPFRDSRRTVADMIALSDHVDKLHAICTYKLKDKNGKERICGKEAYFTQRLIDGKPAPYDSPLIIVGSEELYEARCREHHIVPGKPKKTLC</sequence>
<dbReference type="GO" id="GO:0005829">
    <property type="term" value="C:cytosol"/>
    <property type="evidence" value="ECO:0007669"/>
    <property type="project" value="TreeGrafter"/>
</dbReference>
<feature type="binding site" evidence="8">
    <location>
        <position position="193"/>
    </location>
    <ligand>
        <name>Zn(2+)</name>
        <dbReference type="ChEBI" id="CHEBI:29105"/>
    </ligand>
</feature>
<dbReference type="GO" id="GO:0008270">
    <property type="term" value="F:zinc ion binding"/>
    <property type="evidence" value="ECO:0007669"/>
    <property type="project" value="UniProtKB-UniRule"/>
</dbReference>
<evidence type="ECO:0000256" key="2">
    <source>
        <dbReference type="ARBA" id="ARBA00012118"/>
    </source>
</evidence>
<dbReference type="PANTHER" id="PTHR11441">
    <property type="entry name" value="THYMIDINE KINASE"/>
    <property type="match status" value="1"/>
</dbReference>
<keyword evidence="3 8" id="KW-0237">DNA synthesis</keyword>
<feature type="binding site" evidence="8">
    <location>
        <position position="144"/>
    </location>
    <ligand>
        <name>Zn(2+)</name>
        <dbReference type="ChEBI" id="CHEBI:29105"/>
    </ligand>
</feature>
<evidence type="ECO:0000256" key="9">
    <source>
        <dbReference type="PIRSR" id="PIRSR035805-1"/>
    </source>
</evidence>
<dbReference type="InterPro" id="IPR020633">
    <property type="entry name" value="Thymidine_kinase_CS"/>
</dbReference>
<dbReference type="HAMAP" id="MF_00124">
    <property type="entry name" value="Thymidine_kinase"/>
    <property type="match status" value="1"/>
</dbReference>
<accession>A0A497JHM6</accession>
<evidence type="ECO:0000256" key="3">
    <source>
        <dbReference type="ARBA" id="ARBA00022634"/>
    </source>
</evidence>
<keyword evidence="6 8" id="KW-0418">Kinase</keyword>
<keyword evidence="8" id="KW-0862">Zinc</keyword>
<dbReference type="Proteomes" id="UP000277633">
    <property type="component" value="Unassembled WGS sequence"/>
</dbReference>
<feature type="binding site" evidence="8">
    <location>
        <position position="196"/>
    </location>
    <ligand>
        <name>Zn(2+)</name>
        <dbReference type="ChEBI" id="CHEBI:29105"/>
    </ligand>
</feature>
<evidence type="ECO:0000256" key="4">
    <source>
        <dbReference type="ARBA" id="ARBA00022679"/>
    </source>
</evidence>
<keyword evidence="7 8" id="KW-0067">ATP-binding</keyword>
<dbReference type="InterPro" id="IPR001267">
    <property type="entry name" value="Thymidine_kinase"/>
</dbReference>
<feature type="binding site" evidence="10">
    <location>
        <begin position="181"/>
        <end position="184"/>
    </location>
    <ligand>
        <name>substrate</name>
    </ligand>
</feature>
<comment type="caution">
    <text evidence="11">The sequence shown here is derived from an EMBL/GenBank/DDBJ whole genome shotgun (WGS) entry which is preliminary data.</text>
</comment>
<dbReference type="GO" id="GO:0071897">
    <property type="term" value="P:DNA biosynthetic process"/>
    <property type="evidence" value="ECO:0007669"/>
    <property type="project" value="UniProtKB-KW"/>
</dbReference>
<comment type="subcellular location">
    <subcellularLocation>
        <location evidence="8">Cytoplasm</location>
    </subcellularLocation>
</comment>
<feature type="binding site" evidence="10">
    <location>
        <position position="189"/>
    </location>
    <ligand>
        <name>substrate</name>
    </ligand>
</feature>
<dbReference type="Pfam" id="PF00265">
    <property type="entry name" value="TK"/>
    <property type="match status" value="1"/>
</dbReference>
<dbReference type="GO" id="GO:0004797">
    <property type="term" value="F:thymidine kinase activity"/>
    <property type="evidence" value="ECO:0007669"/>
    <property type="project" value="UniProtKB-UniRule"/>
</dbReference>
<evidence type="ECO:0000256" key="6">
    <source>
        <dbReference type="ARBA" id="ARBA00022777"/>
    </source>
</evidence>
<feature type="active site" description="Proton acceptor" evidence="8 9">
    <location>
        <position position="82"/>
    </location>
</feature>
<feature type="binding site" evidence="8">
    <location>
        <position position="158"/>
    </location>
    <ligand>
        <name>Zn(2+)</name>
        <dbReference type="ChEBI" id="CHEBI:29105"/>
    </ligand>
</feature>
<dbReference type="PIRSF" id="PIRSF035805">
    <property type="entry name" value="TK_cell"/>
    <property type="match status" value="1"/>
</dbReference>
<gene>
    <name evidence="8" type="primary">tdk</name>
    <name evidence="11" type="ORF">DRO07_00515</name>
</gene>
<keyword evidence="4 8" id="KW-0808">Transferase</keyword>
<dbReference type="EC" id="2.7.1.21" evidence="2 8"/>
<comment type="similarity">
    <text evidence="1 8">Belongs to the thymidine kinase family.</text>
</comment>
<dbReference type="Gene3D" id="3.40.50.300">
    <property type="entry name" value="P-loop containing nucleotide triphosphate hydrolases"/>
    <property type="match status" value="1"/>
</dbReference>
<evidence type="ECO:0000256" key="7">
    <source>
        <dbReference type="ARBA" id="ARBA00022840"/>
    </source>
</evidence>
<dbReference type="Gene3D" id="3.30.60.20">
    <property type="match status" value="1"/>
</dbReference>
<dbReference type="GO" id="GO:0046104">
    <property type="term" value="P:thymidine metabolic process"/>
    <property type="evidence" value="ECO:0007669"/>
    <property type="project" value="TreeGrafter"/>
</dbReference>
<feature type="binding site" evidence="8">
    <location>
        <begin position="81"/>
        <end position="84"/>
    </location>
    <ligand>
        <name>ATP</name>
        <dbReference type="ChEBI" id="CHEBI:30616"/>
    </ligand>
</feature>
<dbReference type="AlphaFoldDB" id="A0A497JHM6"/>
<evidence type="ECO:0000256" key="10">
    <source>
        <dbReference type="PIRSR" id="PIRSR035805-2"/>
    </source>
</evidence>
<evidence type="ECO:0000256" key="5">
    <source>
        <dbReference type="ARBA" id="ARBA00022741"/>
    </source>
</evidence>
<name>A0A497JHM6_9ARCH</name>
<evidence type="ECO:0000313" key="12">
    <source>
        <dbReference type="Proteomes" id="UP000277633"/>
    </source>
</evidence>
<dbReference type="InterPro" id="IPR027417">
    <property type="entry name" value="P-loop_NTPase"/>
</dbReference>
<evidence type="ECO:0000313" key="11">
    <source>
        <dbReference type="EMBL" id="RLG70304.1"/>
    </source>
</evidence>
<dbReference type="PANTHER" id="PTHR11441:SF0">
    <property type="entry name" value="THYMIDINE KINASE, CYTOSOLIC"/>
    <property type="match status" value="1"/>
</dbReference>
<dbReference type="SUPFAM" id="SSF52540">
    <property type="entry name" value="P-loop containing nucleoside triphosphate hydrolases"/>
    <property type="match status" value="1"/>
</dbReference>